<dbReference type="SUPFAM" id="SSF53335">
    <property type="entry name" value="S-adenosyl-L-methionine-dependent methyltransferases"/>
    <property type="match status" value="1"/>
</dbReference>
<sequence length="60" mass="6623">MSLPHFGPAKESIRRSEGTVSFRTLDMEEELSAPGICQESFDVVVASNVLRATSDVRRVL</sequence>
<dbReference type="InterPro" id="IPR029063">
    <property type="entry name" value="SAM-dependent_MTases_sf"/>
</dbReference>
<gene>
    <name evidence="1" type="ORF">M421DRAFT_422264</name>
</gene>
<dbReference type="RefSeq" id="XP_033447280.1">
    <property type="nucleotide sequence ID" value="XM_033593108.1"/>
</dbReference>
<dbReference type="OrthoDB" id="3799138at2759"/>
<dbReference type="GeneID" id="54350776"/>
<evidence type="ECO:0008006" key="3">
    <source>
        <dbReference type="Google" id="ProtNLM"/>
    </source>
</evidence>
<dbReference type="AlphaFoldDB" id="A0A6A5RIV0"/>
<proteinExistence type="predicted"/>
<evidence type="ECO:0000313" key="2">
    <source>
        <dbReference type="Proteomes" id="UP000800082"/>
    </source>
</evidence>
<evidence type="ECO:0000313" key="1">
    <source>
        <dbReference type="EMBL" id="KAF1927028.1"/>
    </source>
</evidence>
<name>A0A6A5RIV0_9PLEO</name>
<accession>A0A6A5RIV0</accession>
<keyword evidence="2" id="KW-1185">Reference proteome</keyword>
<dbReference type="Gene3D" id="3.40.50.150">
    <property type="entry name" value="Vaccinia Virus protein VP39"/>
    <property type="match status" value="1"/>
</dbReference>
<dbReference type="EMBL" id="ML978974">
    <property type="protein sequence ID" value="KAF1927028.1"/>
    <property type="molecule type" value="Genomic_DNA"/>
</dbReference>
<protein>
    <recommendedName>
        <fullName evidence="3">Methyltransferase type 11 domain-containing protein</fullName>
    </recommendedName>
</protein>
<reference evidence="1" key="1">
    <citation type="journal article" date="2020" name="Stud. Mycol.">
        <title>101 Dothideomycetes genomes: a test case for predicting lifestyles and emergence of pathogens.</title>
        <authorList>
            <person name="Haridas S."/>
            <person name="Albert R."/>
            <person name="Binder M."/>
            <person name="Bloem J."/>
            <person name="Labutti K."/>
            <person name="Salamov A."/>
            <person name="Andreopoulos B."/>
            <person name="Baker S."/>
            <person name="Barry K."/>
            <person name="Bills G."/>
            <person name="Bluhm B."/>
            <person name="Cannon C."/>
            <person name="Castanera R."/>
            <person name="Culley D."/>
            <person name="Daum C."/>
            <person name="Ezra D."/>
            <person name="Gonzalez J."/>
            <person name="Henrissat B."/>
            <person name="Kuo A."/>
            <person name="Liang C."/>
            <person name="Lipzen A."/>
            <person name="Lutzoni F."/>
            <person name="Magnuson J."/>
            <person name="Mondo S."/>
            <person name="Nolan M."/>
            <person name="Ohm R."/>
            <person name="Pangilinan J."/>
            <person name="Park H.-J."/>
            <person name="Ramirez L."/>
            <person name="Alfaro M."/>
            <person name="Sun H."/>
            <person name="Tritt A."/>
            <person name="Yoshinaga Y."/>
            <person name="Zwiers L.-H."/>
            <person name="Turgeon B."/>
            <person name="Goodwin S."/>
            <person name="Spatafora J."/>
            <person name="Crous P."/>
            <person name="Grigoriev I."/>
        </authorList>
    </citation>
    <scope>NUCLEOTIDE SEQUENCE</scope>
    <source>
        <strain evidence="1">CBS 183.55</strain>
    </source>
</reference>
<dbReference type="Proteomes" id="UP000800082">
    <property type="component" value="Unassembled WGS sequence"/>
</dbReference>
<organism evidence="1 2">
    <name type="scientific">Didymella exigua CBS 183.55</name>
    <dbReference type="NCBI Taxonomy" id="1150837"/>
    <lineage>
        <taxon>Eukaryota</taxon>
        <taxon>Fungi</taxon>
        <taxon>Dikarya</taxon>
        <taxon>Ascomycota</taxon>
        <taxon>Pezizomycotina</taxon>
        <taxon>Dothideomycetes</taxon>
        <taxon>Pleosporomycetidae</taxon>
        <taxon>Pleosporales</taxon>
        <taxon>Pleosporineae</taxon>
        <taxon>Didymellaceae</taxon>
        <taxon>Didymella</taxon>
    </lineage>
</organism>